<evidence type="ECO:0000259" key="12">
    <source>
        <dbReference type="PROSITE" id="PS52015"/>
    </source>
</evidence>
<comment type="similarity">
    <text evidence="2">Belongs to the TonB family.</text>
</comment>
<keyword evidence="9 11" id="KW-0472">Membrane</keyword>
<dbReference type="PANTHER" id="PTHR33446">
    <property type="entry name" value="PROTEIN TONB-RELATED"/>
    <property type="match status" value="1"/>
</dbReference>
<sequence>MSTITFESGYVNRATRVGIWLILAIALHIAIVGLFIWNTHNARWDESLPAPSVVMELSIEAQAEKLTEVNIGQVQELSVASESHQAQAEEVDLPALPKNDQAEVLVTQKVNKKPKPEVKKQKREQQPTEEKVQTTDSKAHDAPVTSDAAAPLQSHQIAAEFNSQSQSEDDARKQWEAQVLGKLNKYKRYPEDAGRRSRVGKPVVIFTVDPQGILLDSELMTSSGTRSLDREAQQVLSRAAPLPLPPSEILKNGRVTVRMPIDFTLNEK</sequence>
<dbReference type="GO" id="GO:0031992">
    <property type="term" value="F:energy transducer activity"/>
    <property type="evidence" value="ECO:0007669"/>
    <property type="project" value="TreeGrafter"/>
</dbReference>
<evidence type="ECO:0000256" key="5">
    <source>
        <dbReference type="ARBA" id="ARBA00022519"/>
    </source>
</evidence>
<dbReference type="PANTHER" id="PTHR33446:SF2">
    <property type="entry name" value="PROTEIN TONB"/>
    <property type="match status" value="1"/>
</dbReference>
<evidence type="ECO:0000256" key="9">
    <source>
        <dbReference type="ARBA" id="ARBA00023136"/>
    </source>
</evidence>
<dbReference type="AlphaFoldDB" id="A0A379G3V4"/>
<dbReference type="GO" id="GO:0098797">
    <property type="term" value="C:plasma membrane protein complex"/>
    <property type="evidence" value="ECO:0007669"/>
    <property type="project" value="TreeGrafter"/>
</dbReference>
<feature type="region of interest" description="Disordered" evidence="10">
    <location>
        <begin position="103"/>
        <end position="151"/>
    </location>
</feature>
<dbReference type="PROSITE" id="PS52015">
    <property type="entry name" value="TONB_CTD"/>
    <property type="match status" value="1"/>
</dbReference>
<evidence type="ECO:0000256" key="10">
    <source>
        <dbReference type="SAM" id="MobiDB-lite"/>
    </source>
</evidence>
<organism evidence="13 14">
    <name type="scientific">Providencia rustigianii</name>
    <dbReference type="NCBI Taxonomy" id="158850"/>
    <lineage>
        <taxon>Bacteria</taxon>
        <taxon>Pseudomonadati</taxon>
        <taxon>Pseudomonadota</taxon>
        <taxon>Gammaproteobacteria</taxon>
        <taxon>Enterobacterales</taxon>
        <taxon>Morganellaceae</taxon>
        <taxon>Providencia</taxon>
    </lineage>
</organism>
<evidence type="ECO:0000256" key="8">
    <source>
        <dbReference type="ARBA" id="ARBA00022989"/>
    </source>
</evidence>
<dbReference type="InterPro" id="IPR037682">
    <property type="entry name" value="TonB_C"/>
</dbReference>
<keyword evidence="3" id="KW-0813">Transport</keyword>
<evidence type="ECO:0000256" key="1">
    <source>
        <dbReference type="ARBA" id="ARBA00004383"/>
    </source>
</evidence>
<comment type="subcellular location">
    <subcellularLocation>
        <location evidence="1">Cell inner membrane</location>
        <topology evidence="1">Single-pass membrane protein</topology>
        <orientation evidence="1">Periplasmic side</orientation>
    </subcellularLocation>
</comment>
<protein>
    <submittedName>
        <fullName evidence="13">Transport protein TonB</fullName>
    </submittedName>
</protein>
<dbReference type="GO" id="GO:0015031">
    <property type="term" value="P:protein transport"/>
    <property type="evidence" value="ECO:0007669"/>
    <property type="project" value="UniProtKB-KW"/>
</dbReference>
<dbReference type="OrthoDB" id="8703302at2"/>
<dbReference type="InterPro" id="IPR051045">
    <property type="entry name" value="TonB-dependent_transducer"/>
</dbReference>
<feature type="domain" description="TonB C-terminal" evidence="12">
    <location>
        <begin position="174"/>
        <end position="268"/>
    </location>
</feature>
<evidence type="ECO:0000313" key="14">
    <source>
        <dbReference type="Proteomes" id="UP000255129"/>
    </source>
</evidence>
<proteinExistence type="inferred from homology"/>
<keyword evidence="4" id="KW-1003">Cell membrane</keyword>
<gene>
    <name evidence="13" type="ORF">NCTC12026_02134</name>
</gene>
<dbReference type="SUPFAM" id="SSF74653">
    <property type="entry name" value="TolA/TonB C-terminal domain"/>
    <property type="match status" value="1"/>
</dbReference>
<dbReference type="InterPro" id="IPR006260">
    <property type="entry name" value="TonB/TolA_C"/>
</dbReference>
<evidence type="ECO:0000256" key="7">
    <source>
        <dbReference type="ARBA" id="ARBA00022927"/>
    </source>
</evidence>
<keyword evidence="7" id="KW-0653">Protein transport</keyword>
<dbReference type="GO" id="GO:0055085">
    <property type="term" value="P:transmembrane transport"/>
    <property type="evidence" value="ECO:0007669"/>
    <property type="project" value="InterPro"/>
</dbReference>
<reference evidence="13 14" key="1">
    <citation type="submission" date="2018-06" db="EMBL/GenBank/DDBJ databases">
        <authorList>
            <consortium name="Pathogen Informatics"/>
            <person name="Doyle S."/>
        </authorList>
    </citation>
    <scope>NUCLEOTIDE SEQUENCE [LARGE SCALE GENOMIC DNA]</scope>
    <source>
        <strain evidence="13 14">NCTC12026</strain>
    </source>
</reference>
<evidence type="ECO:0000256" key="3">
    <source>
        <dbReference type="ARBA" id="ARBA00022448"/>
    </source>
</evidence>
<evidence type="ECO:0000256" key="11">
    <source>
        <dbReference type="SAM" id="Phobius"/>
    </source>
</evidence>
<name>A0A379G3V4_9GAMM</name>
<dbReference type="Pfam" id="PF03544">
    <property type="entry name" value="TonB_C"/>
    <property type="match status" value="1"/>
</dbReference>
<dbReference type="Gene3D" id="3.30.1150.10">
    <property type="match status" value="1"/>
</dbReference>
<dbReference type="RefSeq" id="WP_115164367.1">
    <property type="nucleotide sequence ID" value="NZ_UGUA01000002.1"/>
</dbReference>
<evidence type="ECO:0000256" key="4">
    <source>
        <dbReference type="ARBA" id="ARBA00022475"/>
    </source>
</evidence>
<feature type="transmembrane region" description="Helical" evidence="11">
    <location>
        <begin position="17"/>
        <end position="37"/>
    </location>
</feature>
<dbReference type="Proteomes" id="UP000255129">
    <property type="component" value="Unassembled WGS sequence"/>
</dbReference>
<dbReference type="NCBIfam" id="TIGR01352">
    <property type="entry name" value="tonB_Cterm"/>
    <property type="match status" value="1"/>
</dbReference>
<feature type="compositionally biased region" description="Basic and acidic residues" evidence="10">
    <location>
        <begin position="114"/>
        <end position="141"/>
    </location>
</feature>
<dbReference type="EMBL" id="UGUA01000002">
    <property type="protein sequence ID" value="SUC35734.1"/>
    <property type="molecule type" value="Genomic_DNA"/>
</dbReference>
<keyword evidence="6 11" id="KW-0812">Transmembrane</keyword>
<evidence type="ECO:0000313" key="13">
    <source>
        <dbReference type="EMBL" id="SUC35734.1"/>
    </source>
</evidence>
<keyword evidence="8 11" id="KW-1133">Transmembrane helix</keyword>
<evidence type="ECO:0000256" key="2">
    <source>
        <dbReference type="ARBA" id="ARBA00006555"/>
    </source>
</evidence>
<accession>A0A379G3V4</accession>
<keyword evidence="5" id="KW-0997">Cell inner membrane</keyword>
<evidence type="ECO:0000256" key="6">
    <source>
        <dbReference type="ARBA" id="ARBA00022692"/>
    </source>
</evidence>